<dbReference type="EMBL" id="JANSHE010005584">
    <property type="protein sequence ID" value="KAJ2970264.1"/>
    <property type="molecule type" value="Genomic_DNA"/>
</dbReference>
<comment type="caution">
    <text evidence="1">The sequence shown here is derived from an EMBL/GenBank/DDBJ whole genome shotgun (WGS) entry which is preliminary data.</text>
</comment>
<evidence type="ECO:0000313" key="1">
    <source>
        <dbReference type="EMBL" id="KAJ2970264.1"/>
    </source>
</evidence>
<dbReference type="Proteomes" id="UP001144978">
    <property type="component" value="Unassembled WGS sequence"/>
</dbReference>
<sequence length="308" mass="33851">MGSFRRRAARHPHALSDARKAALRRCQAARKKCRPLQSSTADKENIHITTGSGSSADALATRSDAAHCASQTKLGCGKHNLRAMGAKLNEARADRDALQSQVSKQDRTIENLQGRLRSYQRQHHNENRQLKRAQSMNNVLRQKLMFSEHERRRLLKAAAAASGTYARTMRDSQIVIGRLEELATHLRSKLGVSQQQSRTLLRHCARFPKLLASAKKRGQHARGSGTKSVVQLREKGVYTPQARSLARALVRAGCAQDRVGMVIQLVAGALGVAVKAKMSTHTVRRAVIEGGIASDIQVGFELAHAKRG</sequence>
<keyword evidence="2" id="KW-1185">Reference proteome</keyword>
<proteinExistence type="predicted"/>
<evidence type="ECO:0000313" key="2">
    <source>
        <dbReference type="Proteomes" id="UP001144978"/>
    </source>
</evidence>
<gene>
    <name evidence="1" type="ORF">NUW54_g12767</name>
</gene>
<organism evidence="1 2">
    <name type="scientific">Trametes sanguinea</name>
    <dbReference type="NCBI Taxonomy" id="158606"/>
    <lineage>
        <taxon>Eukaryota</taxon>
        <taxon>Fungi</taxon>
        <taxon>Dikarya</taxon>
        <taxon>Basidiomycota</taxon>
        <taxon>Agaricomycotina</taxon>
        <taxon>Agaricomycetes</taxon>
        <taxon>Polyporales</taxon>
        <taxon>Polyporaceae</taxon>
        <taxon>Trametes</taxon>
    </lineage>
</organism>
<reference evidence="1" key="1">
    <citation type="submission" date="2022-08" db="EMBL/GenBank/DDBJ databases">
        <title>Genome Sequence of Pycnoporus sanguineus.</title>
        <authorList>
            <person name="Buettner E."/>
        </authorList>
    </citation>
    <scope>NUCLEOTIDE SEQUENCE</scope>
    <source>
        <strain evidence="1">CG-C14</strain>
    </source>
</reference>
<name>A0ACC1MUC1_9APHY</name>
<protein>
    <submittedName>
        <fullName evidence="1">Uncharacterized protein</fullName>
    </submittedName>
</protein>
<accession>A0ACC1MUC1</accession>